<dbReference type="SUPFAM" id="SSF54523">
    <property type="entry name" value="Pili subunits"/>
    <property type="match status" value="1"/>
</dbReference>
<evidence type="ECO:0000256" key="2">
    <source>
        <dbReference type="ARBA" id="ARBA00023287"/>
    </source>
</evidence>
<dbReference type="AlphaFoldDB" id="A0A0J1IEX6"/>
<dbReference type="InterPro" id="IPR012902">
    <property type="entry name" value="N_methyl_site"/>
</dbReference>
<organism evidence="4 5">
    <name type="scientific">Niallia circulans</name>
    <name type="common">Bacillus circulans</name>
    <dbReference type="NCBI Taxonomy" id="1397"/>
    <lineage>
        <taxon>Bacteria</taxon>
        <taxon>Bacillati</taxon>
        <taxon>Bacillota</taxon>
        <taxon>Bacilli</taxon>
        <taxon>Bacillales</taxon>
        <taxon>Bacillaceae</taxon>
        <taxon>Niallia</taxon>
    </lineage>
</organism>
<dbReference type="NCBIfam" id="TIGR02532">
    <property type="entry name" value="IV_pilin_GFxxxE"/>
    <property type="match status" value="1"/>
</dbReference>
<dbReference type="GO" id="GO:0009986">
    <property type="term" value="C:cell surface"/>
    <property type="evidence" value="ECO:0007669"/>
    <property type="project" value="UniProtKB-SubCell"/>
</dbReference>
<dbReference type="OrthoDB" id="2965620at2"/>
<dbReference type="Gene3D" id="3.30.700.10">
    <property type="entry name" value="Glycoprotein, Type 4 Pilin"/>
    <property type="match status" value="1"/>
</dbReference>
<name>A0A0J1IEX6_NIACI</name>
<keyword evidence="3" id="KW-1133">Transmembrane helix</keyword>
<dbReference type="Pfam" id="PF07963">
    <property type="entry name" value="N_methyl"/>
    <property type="match status" value="1"/>
</dbReference>
<accession>A0A0J1IEX6</accession>
<sequence length="151" mass="16738">MLITRLNNKGFTLMELLAVIVVLGIIAAIAIPSVLKVIGEMRDRAFITNAWNMKEAADFYIKEATTSGAGAKERITYFELVENGYMGTFNDPDTDRELVPSDKSYVTLQNNIAIAVCLKGENRKLCTEEEGVDQAIQYKDLSPSQIVSNNK</sequence>
<feature type="transmembrane region" description="Helical" evidence="3">
    <location>
        <begin position="16"/>
        <end position="35"/>
    </location>
</feature>
<dbReference type="Proteomes" id="UP000036045">
    <property type="component" value="Unassembled WGS sequence"/>
</dbReference>
<reference evidence="4 5" key="1">
    <citation type="submission" date="2015-05" db="EMBL/GenBank/DDBJ databases">
        <title>Whole genome sequence and identification of bacterial endophytes from Costus igneus.</title>
        <authorList>
            <person name="Lee Y.P."/>
            <person name="Gan H.M."/>
            <person name="Eng W."/>
            <person name="Wheatley M.S."/>
            <person name="Caraballo A."/>
            <person name="Polter S."/>
            <person name="Savka M.A."/>
            <person name="Hudson A.O."/>
        </authorList>
    </citation>
    <scope>NUCLEOTIDE SEQUENCE [LARGE SCALE GENOMIC DNA]</scope>
    <source>
        <strain evidence="4 5">RIT379</strain>
    </source>
</reference>
<proteinExistence type="predicted"/>
<gene>
    <name evidence="4" type="ORF">ABW02_17665</name>
</gene>
<dbReference type="GO" id="GO:0030420">
    <property type="term" value="P:establishment of competence for transformation"/>
    <property type="evidence" value="ECO:0007669"/>
    <property type="project" value="UniProtKB-KW"/>
</dbReference>
<keyword evidence="2" id="KW-0178">Competence</keyword>
<dbReference type="PATRIC" id="fig|1397.4.peg.2232"/>
<comment type="subcellular location">
    <subcellularLocation>
        <location evidence="1">Cell surface</location>
    </subcellularLocation>
</comment>
<evidence type="ECO:0000313" key="5">
    <source>
        <dbReference type="Proteomes" id="UP000036045"/>
    </source>
</evidence>
<keyword evidence="3" id="KW-0812">Transmembrane</keyword>
<keyword evidence="3" id="KW-0472">Membrane</keyword>
<evidence type="ECO:0000256" key="1">
    <source>
        <dbReference type="ARBA" id="ARBA00004241"/>
    </source>
</evidence>
<keyword evidence="5" id="KW-1185">Reference proteome</keyword>
<dbReference type="EMBL" id="LDPH01000020">
    <property type="protein sequence ID" value="KLV24512.1"/>
    <property type="molecule type" value="Genomic_DNA"/>
</dbReference>
<dbReference type="InterPro" id="IPR045584">
    <property type="entry name" value="Pilin-like"/>
</dbReference>
<evidence type="ECO:0000256" key="3">
    <source>
        <dbReference type="SAM" id="Phobius"/>
    </source>
</evidence>
<evidence type="ECO:0000313" key="4">
    <source>
        <dbReference type="EMBL" id="KLV24512.1"/>
    </source>
</evidence>
<evidence type="ECO:0008006" key="6">
    <source>
        <dbReference type="Google" id="ProtNLM"/>
    </source>
</evidence>
<comment type="caution">
    <text evidence="4">The sequence shown here is derived from an EMBL/GenBank/DDBJ whole genome shotgun (WGS) entry which is preliminary data.</text>
</comment>
<protein>
    <recommendedName>
        <fullName evidence="6">Prepilin-type N-terminal cleavage/methylation domain-containing protein</fullName>
    </recommendedName>
</protein>
<dbReference type="RefSeq" id="WP_047943594.1">
    <property type="nucleotide sequence ID" value="NZ_JBCLPU010000001.1"/>
</dbReference>